<evidence type="ECO:0000313" key="1">
    <source>
        <dbReference type="EMBL" id="EDX13806.1"/>
    </source>
</evidence>
<reference evidence="1 2" key="1">
    <citation type="journal article" date="2007" name="Nature">
        <title>Evolution of genes and genomes on the Drosophila phylogeny.</title>
        <authorList>
            <consortium name="Drosophila 12 Genomes Consortium"/>
            <person name="Clark A.G."/>
            <person name="Eisen M.B."/>
            <person name="Smith D.R."/>
            <person name="Bergman C.M."/>
            <person name="Oliver B."/>
            <person name="Markow T.A."/>
            <person name="Kaufman T.C."/>
            <person name="Kellis M."/>
            <person name="Gelbart W."/>
            <person name="Iyer V.N."/>
            <person name="Pollard D.A."/>
            <person name="Sackton T.B."/>
            <person name="Larracuente A.M."/>
            <person name="Singh N.D."/>
            <person name="Abad J.P."/>
            <person name="Abt D.N."/>
            <person name="Adryan B."/>
            <person name="Aguade M."/>
            <person name="Akashi H."/>
            <person name="Anderson W.W."/>
            <person name="Aquadro C.F."/>
            <person name="Ardell D.H."/>
            <person name="Arguello R."/>
            <person name="Artieri C.G."/>
            <person name="Barbash D.A."/>
            <person name="Barker D."/>
            <person name="Barsanti P."/>
            <person name="Batterham P."/>
            <person name="Batzoglou S."/>
            <person name="Begun D."/>
            <person name="Bhutkar A."/>
            <person name="Blanco E."/>
            <person name="Bosak S.A."/>
            <person name="Bradley R.K."/>
            <person name="Brand A.D."/>
            <person name="Brent M.R."/>
            <person name="Brooks A.N."/>
            <person name="Brown R.H."/>
            <person name="Butlin R.K."/>
            <person name="Caggese C."/>
            <person name="Calvi B.R."/>
            <person name="Bernardo de Carvalho A."/>
            <person name="Caspi A."/>
            <person name="Castrezana S."/>
            <person name="Celniker S.E."/>
            <person name="Chang J.L."/>
            <person name="Chapple C."/>
            <person name="Chatterji S."/>
            <person name="Chinwalla A."/>
            <person name="Civetta A."/>
            <person name="Clifton S.W."/>
            <person name="Comeron J.M."/>
            <person name="Costello J.C."/>
            <person name="Coyne J.A."/>
            <person name="Daub J."/>
            <person name="David R.G."/>
            <person name="Delcher A.L."/>
            <person name="Delehaunty K."/>
            <person name="Do C.B."/>
            <person name="Ebling H."/>
            <person name="Edwards K."/>
            <person name="Eickbush T."/>
            <person name="Evans J.D."/>
            <person name="Filipski A."/>
            <person name="Findeiss S."/>
            <person name="Freyhult E."/>
            <person name="Fulton L."/>
            <person name="Fulton R."/>
            <person name="Garcia A.C."/>
            <person name="Gardiner A."/>
            <person name="Garfield D.A."/>
            <person name="Garvin B.E."/>
            <person name="Gibson G."/>
            <person name="Gilbert D."/>
            <person name="Gnerre S."/>
            <person name="Godfrey J."/>
            <person name="Good R."/>
            <person name="Gotea V."/>
            <person name="Gravely B."/>
            <person name="Greenberg A.J."/>
            <person name="Griffiths-Jones S."/>
            <person name="Gross S."/>
            <person name="Guigo R."/>
            <person name="Gustafson E.A."/>
            <person name="Haerty W."/>
            <person name="Hahn M.W."/>
            <person name="Halligan D.L."/>
            <person name="Halpern A.L."/>
            <person name="Halter G.M."/>
            <person name="Han M.V."/>
            <person name="Heger A."/>
            <person name="Hillier L."/>
            <person name="Hinrichs A.S."/>
            <person name="Holmes I."/>
            <person name="Hoskins R.A."/>
            <person name="Hubisz M.J."/>
            <person name="Hultmark D."/>
            <person name="Huntley M.A."/>
            <person name="Jaffe D.B."/>
            <person name="Jagadeeshan S."/>
            <person name="Jeck W.R."/>
            <person name="Johnson J."/>
            <person name="Jones C.D."/>
            <person name="Jordan W.C."/>
            <person name="Karpen G.H."/>
            <person name="Kataoka E."/>
            <person name="Keightley P.D."/>
            <person name="Kheradpour P."/>
            <person name="Kirkness E.F."/>
            <person name="Koerich L.B."/>
            <person name="Kristiansen K."/>
            <person name="Kudrna D."/>
            <person name="Kulathinal R.J."/>
            <person name="Kumar S."/>
            <person name="Kwok R."/>
            <person name="Lander E."/>
            <person name="Langley C.H."/>
            <person name="Lapoint R."/>
            <person name="Lazzaro B.P."/>
            <person name="Lee S.J."/>
            <person name="Levesque L."/>
            <person name="Li R."/>
            <person name="Lin C.F."/>
            <person name="Lin M.F."/>
            <person name="Lindblad-Toh K."/>
            <person name="Llopart A."/>
            <person name="Long M."/>
            <person name="Low L."/>
            <person name="Lozovsky E."/>
            <person name="Lu J."/>
            <person name="Luo M."/>
            <person name="Machado C.A."/>
            <person name="Makalowski W."/>
            <person name="Marzo M."/>
            <person name="Matsuda M."/>
            <person name="Matzkin L."/>
            <person name="McAllister B."/>
            <person name="McBride C.S."/>
            <person name="McKernan B."/>
            <person name="McKernan K."/>
            <person name="Mendez-Lago M."/>
            <person name="Minx P."/>
            <person name="Mollenhauer M.U."/>
            <person name="Montooth K."/>
            <person name="Mount S.M."/>
            <person name="Mu X."/>
            <person name="Myers E."/>
            <person name="Negre B."/>
            <person name="Newfeld S."/>
            <person name="Nielsen R."/>
            <person name="Noor M.A."/>
            <person name="O'Grady P."/>
            <person name="Pachter L."/>
            <person name="Papaceit M."/>
            <person name="Parisi M.J."/>
            <person name="Parisi M."/>
            <person name="Parts L."/>
            <person name="Pedersen J.S."/>
            <person name="Pesole G."/>
            <person name="Phillippy A.M."/>
            <person name="Ponting C.P."/>
            <person name="Pop M."/>
            <person name="Porcelli D."/>
            <person name="Powell J.R."/>
            <person name="Prohaska S."/>
            <person name="Pruitt K."/>
            <person name="Puig M."/>
            <person name="Quesneville H."/>
            <person name="Ram K.R."/>
            <person name="Rand D."/>
            <person name="Rasmussen M.D."/>
            <person name="Reed L.K."/>
            <person name="Reenan R."/>
            <person name="Reily A."/>
            <person name="Remington K.A."/>
            <person name="Rieger T.T."/>
            <person name="Ritchie M.G."/>
            <person name="Robin C."/>
            <person name="Rogers Y.H."/>
            <person name="Rohde C."/>
            <person name="Rozas J."/>
            <person name="Rubenfield M.J."/>
            <person name="Ruiz A."/>
            <person name="Russo S."/>
            <person name="Salzberg S.L."/>
            <person name="Sanchez-Gracia A."/>
            <person name="Saranga D.J."/>
            <person name="Sato H."/>
            <person name="Schaeffer S.W."/>
            <person name="Schatz M.C."/>
            <person name="Schlenke T."/>
            <person name="Schwartz R."/>
            <person name="Segarra C."/>
            <person name="Singh R.S."/>
            <person name="Sirot L."/>
            <person name="Sirota M."/>
            <person name="Sisneros N.B."/>
            <person name="Smith C.D."/>
            <person name="Smith T.F."/>
            <person name="Spieth J."/>
            <person name="Stage D.E."/>
            <person name="Stark A."/>
            <person name="Stephan W."/>
            <person name="Strausberg R.L."/>
            <person name="Strempel S."/>
            <person name="Sturgill D."/>
            <person name="Sutton G."/>
            <person name="Sutton G.G."/>
            <person name="Tao W."/>
            <person name="Teichmann S."/>
            <person name="Tobari Y.N."/>
            <person name="Tomimura Y."/>
            <person name="Tsolas J.M."/>
            <person name="Valente V.L."/>
            <person name="Venter E."/>
            <person name="Venter J.C."/>
            <person name="Vicario S."/>
            <person name="Vieira F.G."/>
            <person name="Vilella A.J."/>
            <person name="Villasante A."/>
            <person name="Walenz B."/>
            <person name="Wang J."/>
            <person name="Wasserman M."/>
            <person name="Watts T."/>
            <person name="Wilson D."/>
            <person name="Wilson R.K."/>
            <person name="Wing R.A."/>
            <person name="Wolfner M.F."/>
            <person name="Wong A."/>
            <person name="Wong G.K."/>
            <person name="Wu C.I."/>
            <person name="Wu G."/>
            <person name="Yamamoto D."/>
            <person name="Yang H.P."/>
            <person name="Yang S.P."/>
            <person name="Yorke J.A."/>
            <person name="Yoshida K."/>
            <person name="Zdobnov E."/>
            <person name="Zhang P."/>
            <person name="Zhang Y."/>
            <person name="Zimin A.V."/>
            <person name="Baldwin J."/>
            <person name="Abdouelleil A."/>
            <person name="Abdulkadir J."/>
            <person name="Abebe A."/>
            <person name="Abera B."/>
            <person name="Abreu J."/>
            <person name="Acer S.C."/>
            <person name="Aftuck L."/>
            <person name="Alexander A."/>
            <person name="An P."/>
            <person name="Anderson E."/>
            <person name="Anderson S."/>
            <person name="Arachi H."/>
            <person name="Azer M."/>
            <person name="Bachantsang P."/>
            <person name="Barry A."/>
            <person name="Bayul T."/>
            <person name="Berlin A."/>
            <person name="Bessette D."/>
            <person name="Bloom T."/>
            <person name="Blye J."/>
            <person name="Boguslavskiy L."/>
            <person name="Bonnet C."/>
            <person name="Boukhgalter B."/>
            <person name="Bourzgui I."/>
            <person name="Brown A."/>
            <person name="Cahill P."/>
            <person name="Channer S."/>
            <person name="Cheshatsang Y."/>
            <person name="Chuda L."/>
            <person name="Citroen M."/>
            <person name="Collymore A."/>
            <person name="Cooke P."/>
            <person name="Costello M."/>
            <person name="D'Aco K."/>
            <person name="Daza R."/>
            <person name="De Haan G."/>
            <person name="DeGray S."/>
            <person name="DeMaso C."/>
            <person name="Dhargay N."/>
            <person name="Dooley K."/>
            <person name="Dooley E."/>
            <person name="Doricent M."/>
            <person name="Dorje P."/>
            <person name="Dorjee K."/>
            <person name="Dupes A."/>
            <person name="Elong R."/>
            <person name="Falk J."/>
            <person name="Farina A."/>
            <person name="Faro S."/>
            <person name="Ferguson D."/>
            <person name="Fisher S."/>
            <person name="Foley C.D."/>
            <person name="Franke A."/>
            <person name="Friedrich D."/>
            <person name="Gadbois L."/>
            <person name="Gearin G."/>
            <person name="Gearin C.R."/>
            <person name="Giannoukos G."/>
            <person name="Goode T."/>
            <person name="Graham J."/>
            <person name="Grandbois E."/>
            <person name="Grewal S."/>
            <person name="Gyaltsen K."/>
            <person name="Hafez N."/>
            <person name="Hagos B."/>
            <person name="Hall J."/>
            <person name="Henson C."/>
            <person name="Hollinger A."/>
            <person name="Honan T."/>
            <person name="Huard M.D."/>
            <person name="Hughes L."/>
            <person name="Hurhula B."/>
            <person name="Husby M.E."/>
            <person name="Kamat A."/>
            <person name="Kanga B."/>
            <person name="Kashin S."/>
            <person name="Khazanovich D."/>
            <person name="Kisner P."/>
            <person name="Lance K."/>
            <person name="Lara M."/>
            <person name="Lee W."/>
            <person name="Lennon N."/>
            <person name="Letendre F."/>
            <person name="LeVine R."/>
            <person name="Lipovsky A."/>
            <person name="Liu X."/>
            <person name="Liu J."/>
            <person name="Liu S."/>
            <person name="Lokyitsang T."/>
            <person name="Lokyitsang Y."/>
            <person name="Lubonja R."/>
            <person name="Lui A."/>
            <person name="MacDonald P."/>
            <person name="Magnisalis V."/>
            <person name="Maru K."/>
            <person name="Matthews C."/>
            <person name="McCusker W."/>
            <person name="McDonough S."/>
            <person name="Mehta T."/>
            <person name="Meldrim J."/>
            <person name="Meneus L."/>
            <person name="Mihai O."/>
            <person name="Mihalev A."/>
            <person name="Mihova T."/>
            <person name="Mittelman R."/>
            <person name="Mlenga V."/>
            <person name="Montmayeur A."/>
            <person name="Mulrain L."/>
            <person name="Navidi A."/>
            <person name="Naylor J."/>
            <person name="Negash T."/>
            <person name="Nguyen T."/>
            <person name="Nguyen N."/>
            <person name="Nicol R."/>
            <person name="Norbu C."/>
            <person name="Norbu N."/>
            <person name="Novod N."/>
            <person name="O'Neill B."/>
            <person name="Osman S."/>
            <person name="Markiewicz E."/>
            <person name="Oyono O.L."/>
            <person name="Patti C."/>
            <person name="Phunkhang P."/>
            <person name="Pierre F."/>
            <person name="Priest M."/>
            <person name="Raghuraman S."/>
            <person name="Rege F."/>
            <person name="Reyes R."/>
            <person name="Rise C."/>
            <person name="Rogov P."/>
            <person name="Ross K."/>
            <person name="Ryan E."/>
            <person name="Settipalli S."/>
            <person name="Shea T."/>
            <person name="Sherpa N."/>
            <person name="Shi L."/>
            <person name="Shih D."/>
            <person name="Sparrow T."/>
            <person name="Spaulding J."/>
            <person name="Stalker J."/>
            <person name="Stange-Thomann N."/>
            <person name="Stavropoulos S."/>
            <person name="Stone C."/>
            <person name="Strader C."/>
            <person name="Tesfaye S."/>
            <person name="Thomson T."/>
            <person name="Thoulutsang Y."/>
            <person name="Thoulutsang D."/>
            <person name="Topham K."/>
            <person name="Topping I."/>
            <person name="Tsamla T."/>
            <person name="Vassiliev H."/>
            <person name="Vo A."/>
            <person name="Wangchuk T."/>
            <person name="Wangdi T."/>
            <person name="Weiand M."/>
            <person name="Wilkinson J."/>
            <person name="Wilson A."/>
            <person name="Yadav S."/>
            <person name="Young G."/>
            <person name="Yu Q."/>
            <person name="Zembek L."/>
            <person name="Zhong D."/>
            <person name="Zimmer A."/>
            <person name="Zwirko Z."/>
            <person name="Jaffe D.B."/>
            <person name="Alvarez P."/>
            <person name="Brockman W."/>
            <person name="Butler J."/>
            <person name="Chin C."/>
            <person name="Gnerre S."/>
            <person name="Grabherr M."/>
            <person name="Kleber M."/>
            <person name="Mauceli E."/>
            <person name="MacCallum I."/>
        </authorList>
    </citation>
    <scope>NUCLEOTIDE SEQUENCE [LARGE SCALE GENOMIC DNA]</scope>
    <source>
        <strain evidence="2">white501</strain>
    </source>
</reference>
<dbReference type="EMBL" id="CM000364">
    <property type="protein sequence ID" value="EDX13806.1"/>
    <property type="molecule type" value="Genomic_DNA"/>
</dbReference>
<organism evidence="1 2">
    <name type="scientific">Drosophila simulans</name>
    <name type="common">Fruit fly</name>
    <dbReference type="NCBI Taxonomy" id="7240"/>
    <lineage>
        <taxon>Eukaryota</taxon>
        <taxon>Metazoa</taxon>
        <taxon>Ecdysozoa</taxon>
        <taxon>Arthropoda</taxon>
        <taxon>Hexapoda</taxon>
        <taxon>Insecta</taxon>
        <taxon>Pterygota</taxon>
        <taxon>Neoptera</taxon>
        <taxon>Endopterygota</taxon>
        <taxon>Diptera</taxon>
        <taxon>Brachycera</taxon>
        <taxon>Muscomorpha</taxon>
        <taxon>Ephydroidea</taxon>
        <taxon>Drosophilidae</taxon>
        <taxon>Drosophila</taxon>
        <taxon>Sophophora</taxon>
    </lineage>
</organism>
<proteinExistence type="predicted"/>
<gene>
    <name evidence="1" type="primary">Dsim\GD18518</name>
    <name evidence="1" type="ORF">Dsim_GD18518</name>
</gene>
<protein>
    <submittedName>
        <fullName evidence="1">GD18518</fullName>
    </submittedName>
</protein>
<evidence type="ECO:0000313" key="2">
    <source>
        <dbReference type="Proteomes" id="UP000000304"/>
    </source>
</evidence>
<dbReference type="Proteomes" id="UP000000304">
    <property type="component" value="Chromosome 3R"/>
</dbReference>
<dbReference type="HOGENOM" id="CLU_2852101_0_0_1"/>
<name>B4QYP8_DROSI</name>
<sequence>MSLVSSPDPPPPPRAAPTPTLLPAELAPLERLWWLWARLLPALPRPFVWGETPPPIAAARGAAAA</sequence>
<dbReference type="AlphaFoldDB" id="B4QYP8"/>
<accession>B4QYP8</accession>
<keyword evidence="2" id="KW-1185">Reference proteome</keyword>